<evidence type="ECO:0008006" key="4">
    <source>
        <dbReference type="Google" id="ProtNLM"/>
    </source>
</evidence>
<feature type="signal peptide" evidence="1">
    <location>
        <begin position="1"/>
        <end position="22"/>
    </location>
</feature>
<dbReference type="EMBL" id="KV875096">
    <property type="protein sequence ID" value="OIW30897.1"/>
    <property type="molecule type" value="Genomic_DNA"/>
</dbReference>
<name>A0A1J7JC59_9PEZI</name>
<evidence type="ECO:0000313" key="3">
    <source>
        <dbReference type="Proteomes" id="UP000182658"/>
    </source>
</evidence>
<sequence length="372" mass="42579">MKALVPTRALLAILLLITPTLAVHLLRIVNLDEYVERRRYQPPEELPVIRLDPESVEHFQFWMNRLLDRSLAIVGPCRPAGNMSSYYCSAPAYPLFPLSDTYRNSLLLRPPPDEVRAHIEQASKGELSTVDELVAKVIANIENLDVLNDDEVALLATNFAVPEAGVTVAMGCGPFYYSGWHEDMLVPQDERRALLAAFLYAVSDEGYVARREAALEEAFRVRIEEIERESEQLKQWKEQCDAVVYRGGHLFIDKVDALDNEVLIPEAEWVARYNEYLAALRAELYGAVPRGVRGWNQMRPSIEELVDVTEKVVSDDLVCRYVAADEPGFIRFLYEILEEMRGEYQGLRDGVLRRLAYRRWKMLPLEEQAAYT</sequence>
<evidence type="ECO:0000256" key="1">
    <source>
        <dbReference type="SAM" id="SignalP"/>
    </source>
</evidence>
<dbReference type="AlphaFoldDB" id="A0A1J7JC59"/>
<organism evidence="2 3">
    <name type="scientific">Coniochaeta ligniaria NRRL 30616</name>
    <dbReference type="NCBI Taxonomy" id="1408157"/>
    <lineage>
        <taxon>Eukaryota</taxon>
        <taxon>Fungi</taxon>
        <taxon>Dikarya</taxon>
        <taxon>Ascomycota</taxon>
        <taxon>Pezizomycotina</taxon>
        <taxon>Sordariomycetes</taxon>
        <taxon>Sordariomycetidae</taxon>
        <taxon>Coniochaetales</taxon>
        <taxon>Coniochaetaceae</taxon>
        <taxon>Coniochaeta</taxon>
    </lineage>
</organism>
<dbReference type="OrthoDB" id="4770730at2759"/>
<dbReference type="InParanoid" id="A0A1J7JC59"/>
<dbReference type="Proteomes" id="UP000182658">
    <property type="component" value="Unassembled WGS sequence"/>
</dbReference>
<accession>A0A1J7JC59</accession>
<protein>
    <recommendedName>
        <fullName evidence="4">Terpenoid synthase</fullName>
    </recommendedName>
</protein>
<keyword evidence="1" id="KW-0732">Signal</keyword>
<feature type="chain" id="PRO_5009644992" description="Terpenoid synthase" evidence="1">
    <location>
        <begin position="23"/>
        <end position="372"/>
    </location>
</feature>
<reference evidence="2 3" key="1">
    <citation type="submission" date="2016-10" db="EMBL/GenBank/DDBJ databases">
        <title>Draft genome sequence of Coniochaeta ligniaria NRRL30616, a lignocellulolytic fungus for bioabatement of inhibitors in plant biomass hydrolysates.</title>
        <authorList>
            <consortium name="DOE Joint Genome Institute"/>
            <person name="Jimenez D.J."/>
            <person name="Hector R.E."/>
            <person name="Riley R."/>
            <person name="Sun H."/>
            <person name="Grigoriev I.V."/>
            <person name="Van Elsas J.D."/>
            <person name="Nichols N.N."/>
        </authorList>
    </citation>
    <scope>NUCLEOTIDE SEQUENCE [LARGE SCALE GENOMIC DNA]</scope>
    <source>
        <strain evidence="2 3">NRRL 30616</strain>
    </source>
</reference>
<gene>
    <name evidence="2" type="ORF">CONLIGDRAFT_630803</name>
</gene>
<keyword evidence="3" id="KW-1185">Reference proteome</keyword>
<evidence type="ECO:0000313" key="2">
    <source>
        <dbReference type="EMBL" id="OIW30897.1"/>
    </source>
</evidence>
<proteinExistence type="predicted"/>